<reference evidence="3" key="1">
    <citation type="submission" date="2017-01" db="EMBL/GenBank/DDBJ databases">
        <title>Comparative genomics of anhydrobiosis in the tardigrade Hypsibius dujardini.</title>
        <authorList>
            <person name="Yoshida Y."/>
            <person name="Koutsovoulos G."/>
            <person name="Laetsch D."/>
            <person name="Stevens L."/>
            <person name="Kumar S."/>
            <person name="Horikawa D."/>
            <person name="Ishino K."/>
            <person name="Komine S."/>
            <person name="Tomita M."/>
            <person name="Blaxter M."/>
            <person name="Arakawa K."/>
        </authorList>
    </citation>
    <scope>NUCLEOTIDE SEQUENCE [LARGE SCALE GENOMIC DNA]</scope>
    <source>
        <strain evidence="3">Z151</strain>
    </source>
</reference>
<dbReference type="AlphaFoldDB" id="A0A1W0X7K4"/>
<dbReference type="Proteomes" id="UP000192578">
    <property type="component" value="Unassembled WGS sequence"/>
</dbReference>
<evidence type="ECO:0000256" key="1">
    <source>
        <dbReference type="SAM" id="MobiDB-lite"/>
    </source>
</evidence>
<name>A0A1W0X7K4_HYPEX</name>
<sequence>MYSTFHTTYGTIMVRKIPVQPTAIAVVSRRPVGLLFERLCWTPKVVPAARALLITSTTMAVFVASSTMKAPTALTICQTERERAQRQPDEPSARTEPYPRQNANVGRSFGSQQPSTGRRCDRSLRPDLMDWTSWKIRFKSYGALIGFPEAKLRDLLLRPFETKPFQTLVFMCHPTELANLNVDALWKRLDQAYTRSTFKVTE</sequence>
<evidence type="ECO:0000313" key="2">
    <source>
        <dbReference type="EMBL" id="OQV23360.1"/>
    </source>
</evidence>
<evidence type="ECO:0000313" key="3">
    <source>
        <dbReference type="Proteomes" id="UP000192578"/>
    </source>
</evidence>
<protein>
    <submittedName>
        <fullName evidence="2">Uncharacterized protein</fullName>
    </submittedName>
</protein>
<feature type="region of interest" description="Disordered" evidence="1">
    <location>
        <begin position="80"/>
        <end position="122"/>
    </location>
</feature>
<feature type="compositionally biased region" description="Basic and acidic residues" evidence="1">
    <location>
        <begin position="80"/>
        <end position="93"/>
    </location>
</feature>
<feature type="compositionally biased region" description="Polar residues" evidence="1">
    <location>
        <begin position="101"/>
        <end position="116"/>
    </location>
</feature>
<gene>
    <name evidence="2" type="ORF">BV898_02806</name>
</gene>
<accession>A0A1W0X7K4</accession>
<comment type="caution">
    <text evidence="2">The sequence shown here is derived from an EMBL/GenBank/DDBJ whole genome shotgun (WGS) entry which is preliminary data.</text>
</comment>
<organism evidence="2 3">
    <name type="scientific">Hypsibius exemplaris</name>
    <name type="common">Freshwater tardigrade</name>
    <dbReference type="NCBI Taxonomy" id="2072580"/>
    <lineage>
        <taxon>Eukaryota</taxon>
        <taxon>Metazoa</taxon>
        <taxon>Ecdysozoa</taxon>
        <taxon>Tardigrada</taxon>
        <taxon>Eutardigrada</taxon>
        <taxon>Parachela</taxon>
        <taxon>Hypsibioidea</taxon>
        <taxon>Hypsibiidae</taxon>
        <taxon>Hypsibius</taxon>
    </lineage>
</organism>
<proteinExistence type="predicted"/>
<keyword evidence="3" id="KW-1185">Reference proteome</keyword>
<dbReference type="EMBL" id="MTYJ01000012">
    <property type="protein sequence ID" value="OQV23360.1"/>
    <property type="molecule type" value="Genomic_DNA"/>
</dbReference>